<comment type="caution">
    <text evidence="3">The sequence shown here is derived from an EMBL/GenBank/DDBJ whole genome shotgun (WGS) entry which is preliminary data.</text>
</comment>
<keyword evidence="1" id="KW-0175">Coiled coil</keyword>
<accession>A0A367ENZ3</accession>
<keyword evidence="2" id="KW-0472">Membrane</keyword>
<evidence type="ECO:0000313" key="3">
    <source>
        <dbReference type="EMBL" id="RCG19127.1"/>
    </source>
</evidence>
<dbReference type="EMBL" id="QOIL01000034">
    <property type="protein sequence ID" value="RCG19127.1"/>
    <property type="molecule type" value="Genomic_DNA"/>
</dbReference>
<sequence>MAGDTLTTLGTIVTAVLGGGAITAITSYLRDRRKDKGDFTVSTFSTLKEMNDRLNVQLVELQSRLDTERAQRRELEDTVARERRERRALEDRVSALERELAARDPRREA</sequence>
<evidence type="ECO:0000313" key="4">
    <source>
        <dbReference type="Proteomes" id="UP000253094"/>
    </source>
</evidence>
<reference evidence="3 4" key="1">
    <citation type="submission" date="2018-06" db="EMBL/GenBank/DDBJ databases">
        <title>Sphaerisporangium craniellae sp. nov., isolated from a marine sponge in the South China Sea.</title>
        <authorList>
            <person name="Li L."/>
        </authorList>
    </citation>
    <scope>NUCLEOTIDE SEQUENCE [LARGE SCALE GENOMIC DNA]</scope>
    <source>
        <strain evidence="3 4">CCTCC AA 208026</strain>
    </source>
</reference>
<keyword evidence="4" id="KW-1185">Reference proteome</keyword>
<dbReference type="AlphaFoldDB" id="A0A367ENZ3"/>
<name>A0A367ENZ3_9ACTN</name>
<feature type="transmembrane region" description="Helical" evidence="2">
    <location>
        <begin position="6"/>
        <end position="29"/>
    </location>
</feature>
<proteinExistence type="predicted"/>
<protein>
    <submittedName>
        <fullName evidence="3">Uncharacterized protein</fullName>
    </submittedName>
</protein>
<keyword evidence="2" id="KW-0812">Transmembrane</keyword>
<evidence type="ECO:0000256" key="2">
    <source>
        <dbReference type="SAM" id="Phobius"/>
    </source>
</evidence>
<dbReference type="RefSeq" id="WP_114033782.1">
    <property type="nucleotide sequence ID" value="NZ_QOIL01000034.1"/>
</dbReference>
<dbReference type="Proteomes" id="UP000253094">
    <property type="component" value="Unassembled WGS sequence"/>
</dbReference>
<evidence type="ECO:0000256" key="1">
    <source>
        <dbReference type="SAM" id="Coils"/>
    </source>
</evidence>
<feature type="coiled-coil region" evidence="1">
    <location>
        <begin position="44"/>
        <end position="99"/>
    </location>
</feature>
<dbReference type="SUPFAM" id="SSF144284">
    <property type="entry name" value="Sec2 N-terminal region"/>
    <property type="match status" value="1"/>
</dbReference>
<gene>
    <name evidence="3" type="ORF">DQ384_38265</name>
</gene>
<organism evidence="3 4">
    <name type="scientific">Sphaerisporangium album</name>
    <dbReference type="NCBI Taxonomy" id="509200"/>
    <lineage>
        <taxon>Bacteria</taxon>
        <taxon>Bacillati</taxon>
        <taxon>Actinomycetota</taxon>
        <taxon>Actinomycetes</taxon>
        <taxon>Streptosporangiales</taxon>
        <taxon>Streptosporangiaceae</taxon>
        <taxon>Sphaerisporangium</taxon>
    </lineage>
</organism>
<keyword evidence="2" id="KW-1133">Transmembrane helix</keyword>